<keyword evidence="3" id="KW-1185">Reference proteome</keyword>
<reference evidence="3" key="1">
    <citation type="submission" date="2016-11" db="EMBL/GenBank/DDBJ databases">
        <authorList>
            <person name="Varghese N."/>
            <person name="Submissions S."/>
        </authorList>
    </citation>
    <scope>NUCLEOTIDE SEQUENCE [LARGE SCALE GENOMIC DNA]</scope>
    <source>
        <strain evidence="3">DSM 29326</strain>
    </source>
</reference>
<protein>
    <submittedName>
        <fullName evidence="2">Uncharacterized protein</fullName>
    </submittedName>
</protein>
<evidence type="ECO:0000313" key="2">
    <source>
        <dbReference type="EMBL" id="SHF82826.1"/>
    </source>
</evidence>
<dbReference type="EMBL" id="FQUE01000015">
    <property type="protein sequence ID" value="SHF82826.1"/>
    <property type="molecule type" value="Genomic_DNA"/>
</dbReference>
<evidence type="ECO:0000256" key="1">
    <source>
        <dbReference type="SAM" id="MobiDB-lite"/>
    </source>
</evidence>
<dbReference type="AlphaFoldDB" id="A0A1M5EUL4"/>
<organism evidence="2 3">
    <name type="scientific">Loktanella atrilutea</name>
    <dbReference type="NCBI Taxonomy" id="366533"/>
    <lineage>
        <taxon>Bacteria</taxon>
        <taxon>Pseudomonadati</taxon>
        <taxon>Pseudomonadota</taxon>
        <taxon>Alphaproteobacteria</taxon>
        <taxon>Rhodobacterales</taxon>
        <taxon>Roseobacteraceae</taxon>
        <taxon>Loktanella</taxon>
    </lineage>
</organism>
<evidence type="ECO:0000313" key="3">
    <source>
        <dbReference type="Proteomes" id="UP000183987"/>
    </source>
</evidence>
<dbReference type="Proteomes" id="UP000183987">
    <property type="component" value="Unassembled WGS sequence"/>
</dbReference>
<name>A0A1M5EUL4_LOKAT</name>
<proteinExistence type="predicted"/>
<accession>A0A1M5EUL4</accession>
<feature type="compositionally biased region" description="Basic and acidic residues" evidence="1">
    <location>
        <begin position="179"/>
        <end position="193"/>
    </location>
</feature>
<gene>
    <name evidence="2" type="ORF">SAMN05444339_1153</name>
</gene>
<feature type="region of interest" description="Disordered" evidence="1">
    <location>
        <begin position="137"/>
        <end position="193"/>
    </location>
</feature>
<sequence length="193" mass="21352">MPLDWCHWPLNAVQTQLVRTEGIHACPLARLHAQRKTVKVPRATNSWAPWPMSEPHSAGNSDAMRDGKLCTCVIQQNPTNALSDVGLGSIPRIDDLNACRREIRNIARDDRHGMNDPCRGDESVPITAGVRNMQSGATKCHGPIYRQDAPHKGRQHPVGHPGPQNGTLSAVPPLGLNDPHFELQKRDGRQEQR</sequence>